<sequence length="243" mass="26994">MPPMKNTHDVTGVCFPPFSYSIRAFPPPLLSHVTPPPVQSYSIRAFPPLLSHVTLQSRVTPSSPEVCLFSSNEMPFKLLLTYQLFLSSPSVIQSVLFPPLLSHTTPCSPGVQRYFSLLVIYVTPSSNEMPVNTHDVTVCLLSSLQLFNPYSILLFPSPSCNALSIHSRPMKCLNTRNVCYFPPLLLLIRAFPCLTPSVRGDSSRPMKCLNPMTSQCVCFPPFSYSIRAFPSLVISQTPLQSRV</sequence>
<name>A0A812DDN0_ACAPH</name>
<proteinExistence type="predicted"/>
<evidence type="ECO:0000313" key="1">
    <source>
        <dbReference type="EMBL" id="CAE1299700.1"/>
    </source>
</evidence>
<dbReference type="Proteomes" id="UP000597762">
    <property type="component" value="Unassembled WGS sequence"/>
</dbReference>
<gene>
    <name evidence="1" type="ORF">SPHA_53381</name>
</gene>
<dbReference type="EMBL" id="CAHIKZ030003399">
    <property type="protein sequence ID" value="CAE1299700.1"/>
    <property type="molecule type" value="Genomic_DNA"/>
</dbReference>
<accession>A0A812DDN0</accession>
<protein>
    <submittedName>
        <fullName evidence="1">Uncharacterized protein</fullName>
    </submittedName>
</protein>
<keyword evidence="2" id="KW-1185">Reference proteome</keyword>
<organism evidence="1 2">
    <name type="scientific">Acanthosepion pharaonis</name>
    <name type="common">Pharaoh cuttlefish</name>
    <name type="synonym">Sepia pharaonis</name>
    <dbReference type="NCBI Taxonomy" id="158019"/>
    <lineage>
        <taxon>Eukaryota</taxon>
        <taxon>Metazoa</taxon>
        <taxon>Spiralia</taxon>
        <taxon>Lophotrochozoa</taxon>
        <taxon>Mollusca</taxon>
        <taxon>Cephalopoda</taxon>
        <taxon>Coleoidea</taxon>
        <taxon>Decapodiformes</taxon>
        <taxon>Sepiida</taxon>
        <taxon>Sepiina</taxon>
        <taxon>Sepiidae</taxon>
        <taxon>Acanthosepion</taxon>
    </lineage>
</organism>
<reference evidence="1" key="1">
    <citation type="submission" date="2021-01" db="EMBL/GenBank/DDBJ databases">
        <authorList>
            <person name="Li R."/>
            <person name="Bekaert M."/>
        </authorList>
    </citation>
    <scope>NUCLEOTIDE SEQUENCE</scope>
    <source>
        <strain evidence="1">Farmed</strain>
    </source>
</reference>
<evidence type="ECO:0000313" key="2">
    <source>
        <dbReference type="Proteomes" id="UP000597762"/>
    </source>
</evidence>
<dbReference type="AlphaFoldDB" id="A0A812DDN0"/>
<comment type="caution">
    <text evidence="1">The sequence shown here is derived from an EMBL/GenBank/DDBJ whole genome shotgun (WGS) entry which is preliminary data.</text>
</comment>